<evidence type="ECO:0000313" key="2">
    <source>
        <dbReference type="EMBL" id="KAG5179108.1"/>
    </source>
</evidence>
<dbReference type="EMBL" id="JAFCMP010000501">
    <property type="protein sequence ID" value="KAG5179108.1"/>
    <property type="molecule type" value="Genomic_DNA"/>
</dbReference>
<protein>
    <submittedName>
        <fullName evidence="2">Uncharacterized protein</fullName>
    </submittedName>
</protein>
<comment type="caution">
    <text evidence="2">The sequence shown here is derived from an EMBL/GenBank/DDBJ whole genome shotgun (WGS) entry which is preliminary data.</text>
</comment>
<reference evidence="2" key="1">
    <citation type="submission" date="2021-02" db="EMBL/GenBank/DDBJ databases">
        <title>First Annotated Genome of the Yellow-green Alga Tribonema minus.</title>
        <authorList>
            <person name="Mahan K.M."/>
        </authorList>
    </citation>
    <scope>NUCLEOTIDE SEQUENCE</scope>
    <source>
        <strain evidence="2">UTEX B ZZ1240</strain>
    </source>
</reference>
<proteinExistence type="predicted"/>
<accession>A0A836CBL6</accession>
<feature type="region of interest" description="Disordered" evidence="1">
    <location>
        <begin position="109"/>
        <end position="139"/>
    </location>
</feature>
<sequence>MSATGGSGTGSSGFFTAIDLCEPGRCRCRCPNCGFSFLAQTEGAVFCSLDCRVNCVLRGGITNYPTHRPGAFAGNEASAIGGLEEGPLQREARATMQLRRASSIQSIGGTAQVTGASGASSPSGSSCNSEDSCSKPVPVPSRRWRQRVACSNSYVQAL</sequence>
<dbReference type="AlphaFoldDB" id="A0A836CBL6"/>
<evidence type="ECO:0000313" key="3">
    <source>
        <dbReference type="Proteomes" id="UP000664859"/>
    </source>
</evidence>
<organism evidence="2 3">
    <name type="scientific">Tribonema minus</name>
    <dbReference type="NCBI Taxonomy" id="303371"/>
    <lineage>
        <taxon>Eukaryota</taxon>
        <taxon>Sar</taxon>
        <taxon>Stramenopiles</taxon>
        <taxon>Ochrophyta</taxon>
        <taxon>PX clade</taxon>
        <taxon>Xanthophyceae</taxon>
        <taxon>Tribonematales</taxon>
        <taxon>Tribonemataceae</taxon>
        <taxon>Tribonema</taxon>
    </lineage>
</organism>
<feature type="compositionally biased region" description="Low complexity" evidence="1">
    <location>
        <begin position="115"/>
        <end position="131"/>
    </location>
</feature>
<gene>
    <name evidence="2" type="ORF">JKP88DRAFT_264424</name>
</gene>
<keyword evidence="3" id="KW-1185">Reference proteome</keyword>
<dbReference type="Proteomes" id="UP000664859">
    <property type="component" value="Unassembled WGS sequence"/>
</dbReference>
<evidence type="ECO:0000256" key="1">
    <source>
        <dbReference type="SAM" id="MobiDB-lite"/>
    </source>
</evidence>
<name>A0A836CBL6_9STRA</name>